<evidence type="ECO:0000256" key="5">
    <source>
        <dbReference type="ARBA" id="ARBA00023125"/>
    </source>
</evidence>
<dbReference type="EMBL" id="MN739859">
    <property type="protein sequence ID" value="QHT74862.1"/>
    <property type="molecule type" value="Genomic_DNA"/>
</dbReference>
<dbReference type="InterPro" id="IPR036187">
    <property type="entry name" value="DNA_mismatch_repair_MutS_sf"/>
</dbReference>
<keyword evidence="3" id="KW-0227">DNA damage</keyword>
<dbReference type="GO" id="GO:0030983">
    <property type="term" value="F:mismatched DNA binding"/>
    <property type="evidence" value="ECO:0007669"/>
    <property type="project" value="InterPro"/>
</dbReference>
<dbReference type="InterPro" id="IPR007696">
    <property type="entry name" value="DNA_mismatch_repair_MutS_core"/>
</dbReference>
<organism evidence="10">
    <name type="scientific">viral metagenome</name>
    <dbReference type="NCBI Taxonomy" id="1070528"/>
    <lineage>
        <taxon>unclassified sequences</taxon>
        <taxon>metagenomes</taxon>
        <taxon>organismal metagenomes</taxon>
    </lineage>
</organism>
<protein>
    <recommendedName>
        <fullName evidence="11">DNA mismatch repair proteins mutS family domain-containing protein</fullName>
    </recommendedName>
</protein>
<evidence type="ECO:0000259" key="9">
    <source>
        <dbReference type="SMART" id="SM00534"/>
    </source>
</evidence>
<dbReference type="InterPro" id="IPR002711">
    <property type="entry name" value="HNH"/>
</dbReference>
<evidence type="ECO:0000256" key="2">
    <source>
        <dbReference type="ARBA" id="ARBA00022741"/>
    </source>
</evidence>
<dbReference type="SUPFAM" id="SSF55271">
    <property type="entry name" value="DNA repair protein MutS, domain I"/>
    <property type="match status" value="1"/>
</dbReference>
<sequence>MYDEYIELYNTYTQKYGSKTAIFLMVGSFYELYDIMNTETGETKCNVKEITDILGIQLSSKKKDFGKNHDGLFAGFPDYVMHKWAGRLTSTGWTVIIVDQVKDTKGKVKERKVSRILSPSTHIENIQNNETPYIMTFYFQGIANQAPNFGAAILDLTTGTTHTYLGKANGRPDIWTADDLVQMISVFQPKEVLVYWKADIPIEESYFKRVFGLHNTPIHIRNLDKNYTDNFSIDLVRSEYLRKIYSIKSLLPEKVFLGLRSDYEELSLLYLLQFIEEHYPSIMKSFQRNEPWIPDSRLICGNHALTQLQMTSINQNECVIGLFNAAITPMGKRAIKLRLLSPYSQANEIRARLNEVKELMEWPENTQKKLDRQLRFMYDLPRLHRKLLCGLITRQEIAGLFQTYNSIENIILHITPDTILKQPFTFEEWTTYITLFKENFSEEKALQDSSDITAFNTEKYTEIGAVENKIQTVLNEFQLLIKEVAENAEVNEDAIRLESREKEPFGIKCSSATLQKLKKNTKNLPDGAKVTELKSGGWFDCKLLQNLNQKLVKLREDLKSLIHKYLIEACYNISEAGEKIWVLMEEWVQHIDCTQCIVRVSNKLGFSCPNIEDVTEESGSGFTIQNIRHPLVEATSSRVSYVTHDVSLGMNGVKGWLVYGMNASGKSTLMKATGIAILLAQAGCFVPATEMILRPFKAIYTRILNQDNLFSGLSSFAVEMSELRDILVNANQNTLVLGDELCSGTESTSAQALVSAGIQYLSEKNAKFIFATHLHDIPNVIDVMNLNVEVWHLHVDYDPISKVLKYDRSLRKGSGSSLYGLEVARAMDLPFAFIEQALKNRRIIDGSTDVTKAKNSSWNSSIIRKECENCGLQMTNELEVHHIKERNSAVKGILENGTHMNNIRNLMVVCQQCHDKIHSNNLEIGSVIQTSEGSVRSSVSDVSSLSSESKRNKKAKWSDEDLEIIYSVIEKFKKSSLKAIRAYLESKHQITVSEGVLSKMRKREY</sequence>
<dbReference type="Gene3D" id="1.10.1420.10">
    <property type="match status" value="2"/>
</dbReference>
<dbReference type="GO" id="GO:0005739">
    <property type="term" value="C:mitochondrion"/>
    <property type="evidence" value="ECO:0007669"/>
    <property type="project" value="TreeGrafter"/>
</dbReference>
<dbReference type="Pfam" id="PF01844">
    <property type="entry name" value="HNH"/>
    <property type="match status" value="1"/>
</dbReference>
<dbReference type="SUPFAM" id="SSF48334">
    <property type="entry name" value="DNA repair protein MutS, domain III"/>
    <property type="match status" value="1"/>
</dbReference>
<dbReference type="GO" id="GO:0006298">
    <property type="term" value="P:mismatch repair"/>
    <property type="evidence" value="ECO:0007669"/>
    <property type="project" value="InterPro"/>
</dbReference>
<dbReference type="InterPro" id="IPR017261">
    <property type="entry name" value="DNA_mismatch_repair_MutS/MSH"/>
</dbReference>
<proteinExistence type="inferred from homology"/>
<dbReference type="GO" id="GO:0043504">
    <property type="term" value="P:mitochondrial DNA repair"/>
    <property type="evidence" value="ECO:0007669"/>
    <property type="project" value="TreeGrafter"/>
</dbReference>
<dbReference type="GO" id="GO:0005524">
    <property type="term" value="F:ATP binding"/>
    <property type="evidence" value="ECO:0007669"/>
    <property type="project" value="UniProtKB-KW"/>
</dbReference>
<dbReference type="AlphaFoldDB" id="A0A6C0H2T4"/>
<dbReference type="GO" id="GO:0005634">
    <property type="term" value="C:nucleus"/>
    <property type="evidence" value="ECO:0007669"/>
    <property type="project" value="TreeGrafter"/>
</dbReference>
<keyword evidence="5" id="KW-0238">DNA-binding</keyword>
<dbReference type="InterPro" id="IPR027417">
    <property type="entry name" value="P-loop_NTPase"/>
</dbReference>
<dbReference type="PIRSF" id="PIRSF037677">
    <property type="entry name" value="DNA_mis_repair_Msh6"/>
    <property type="match status" value="1"/>
</dbReference>
<dbReference type="InterPro" id="IPR016151">
    <property type="entry name" value="DNA_mismatch_repair_MutS_N"/>
</dbReference>
<evidence type="ECO:0000256" key="1">
    <source>
        <dbReference type="ARBA" id="ARBA00006271"/>
    </source>
</evidence>
<dbReference type="PANTHER" id="PTHR11361">
    <property type="entry name" value="DNA MISMATCH REPAIR PROTEIN MUTS FAMILY MEMBER"/>
    <property type="match status" value="1"/>
</dbReference>
<dbReference type="SUPFAM" id="SSF53150">
    <property type="entry name" value="DNA repair protein MutS, domain II"/>
    <property type="match status" value="1"/>
</dbReference>
<name>A0A6C0H2T4_9ZZZZ</name>
<feature type="domain" description="HNH nuclease" evidence="7">
    <location>
        <begin position="856"/>
        <end position="915"/>
    </location>
</feature>
<keyword evidence="4" id="KW-0067">ATP-binding</keyword>
<dbReference type="Pfam" id="PF05192">
    <property type="entry name" value="MutS_III"/>
    <property type="match status" value="1"/>
</dbReference>
<dbReference type="PANTHER" id="PTHR11361:SF34">
    <property type="entry name" value="DNA MISMATCH REPAIR PROTEIN MSH1, MITOCHONDRIAL"/>
    <property type="match status" value="1"/>
</dbReference>
<evidence type="ECO:0000259" key="7">
    <source>
        <dbReference type="SMART" id="SM00507"/>
    </source>
</evidence>
<evidence type="ECO:0000256" key="6">
    <source>
        <dbReference type="ARBA" id="ARBA00023204"/>
    </source>
</evidence>
<feature type="domain" description="DNA mismatch repair proteins mutS family" evidence="9">
    <location>
        <begin position="653"/>
        <end position="842"/>
    </location>
</feature>
<dbReference type="SMART" id="SM00534">
    <property type="entry name" value="MUTSac"/>
    <property type="match status" value="1"/>
</dbReference>
<evidence type="ECO:0000313" key="10">
    <source>
        <dbReference type="EMBL" id="QHT74862.1"/>
    </source>
</evidence>
<dbReference type="Gene3D" id="3.40.1170.10">
    <property type="entry name" value="DNA repair protein MutS, domain I"/>
    <property type="match status" value="1"/>
</dbReference>
<dbReference type="SUPFAM" id="SSF52540">
    <property type="entry name" value="P-loop containing nucleoside triphosphate hydrolases"/>
    <property type="match status" value="1"/>
</dbReference>
<evidence type="ECO:0000256" key="4">
    <source>
        <dbReference type="ARBA" id="ARBA00022840"/>
    </source>
</evidence>
<dbReference type="InterPro" id="IPR003615">
    <property type="entry name" value="HNH_nuc"/>
</dbReference>
<dbReference type="GO" id="GO:0008270">
    <property type="term" value="F:zinc ion binding"/>
    <property type="evidence" value="ECO:0007669"/>
    <property type="project" value="InterPro"/>
</dbReference>
<accession>A0A6C0H2T4</accession>
<evidence type="ECO:0008006" key="11">
    <source>
        <dbReference type="Google" id="ProtNLM"/>
    </source>
</evidence>
<dbReference type="InterPro" id="IPR036678">
    <property type="entry name" value="MutS_con_dom_sf"/>
</dbReference>
<dbReference type="SMART" id="SM00533">
    <property type="entry name" value="MUTSd"/>
    <property type="match status" value="1"/>
</dbReference>
<evidence type="ECO:0000259" key="8">
    <source>
        <dbReference type="SMART" id="SM00533"/>
    </source>
</evidence>
<feature type="domain" description="DNA mismatch repair protein MutS core" evidence="8">
    <location>
        <begin position="314"/>
        <end position="635"/>
    </location>
</feature>
<dbReference type="Gene3D" id="3.40.50.300">
    <property type="entry name" value="P-loop containing nucleotide triphosphate hydrolases"/>
    <property type="match status" value="1"/>
</dbReference>
<dbReference type="InterPro" id="IPR045076">
    <property type="entry name" value="MutS"/>
</dbReference>
<dbReference type="Gene3D" id="1.10.30.50">
    <property type="match status" value="1"/>
</dbReference>
<dbReference type="CDD" id="cd00085">
    <property type="entry name" value="HNHc"/>
    <property type="match status" value="1"/>
</dbReference>
<dbReference type="Pfam" id="PF01624">
    <property type="entry name" value="MutS_I"/>
    <property type="match status" value="1"/>
</dbReference>
<dbReference type="InterPro" id="IPR007695">
    <property type="entry name" value="DNA_mismatch_repair_MutS-lik_N"/>
</dbReference>
<reference evidence="10" key="1">
    <citation type="journal article" date="2020" name="Nature">
        <title>Giant virus diversity and host interactions through global metagenomics.</title>
        <authorList>
            <person name="Schulz F."/>
            <person name="Roux S."/>
            <person name="Paez-Espino D."/>
            <person name="Jungbluth S."/>
            <person name="Walsh D.A."/>
            <person name="Denef V.J."/>
            <person name="McMahon K.D."/>
            <person name="Konstantinidis K.T."/>
            <person name="Eloe-Fadrosh E.A."/>
            <person name="Kyrpides N.C."/>
            <person name="Woyke T."/>
        </authorList>
    </citation>
    <scope>NUCLEOTIDE SEQUENCE</scope>
    <source>
        <strain evidence="10">GVMAG-M-3300023179-62</strain>
    </source>
</reference>
<dbReference type="Pfam" id="PF00488">
    <property type="entry name" value="MutS_V"/>
    <property type="match status" value="1"/>
</dbReference>
<keyword evidence="2" id="KW-0547">Nucleotide-binding</keyword>
<dbReference type="GO" id="GO:0140664">
    <property type="term" value="F:ATP-dependent DNA damage sensor activity"/>
    <property type="evidence" value="ECO:0007669"/>
    <property type="project" value="InterPro"/>
</dbReference>
<dbReference type="GO" id="GO:0004519">
    <property type="term" value="F:endonuclease activity"/>
    <property type="evidence" value="ECO:0007669"/>
    <property type="project" value="InterPro"/>
</dbReference>
<evidence type="ECO:0000256" key="3">
    <source>
        <dbReference type="ARBA" id="ARBA00022763"/>
    </source>
</evidence>
<dbReference type="SMART" id="SM00507">
    <property type="entry name" value="HNHc"/>
    <property type="match status" value="1"/>
</dbReference>
<comment type="similarity">
    <text evidence="1">Belongs to the DNA mismatch repair MutS family.</text>
</comment>
<keyword evidence="6" id="KW-0234">DNA repair</keyword>
<dbReference type="InterPro" id="IPR000432">
    <property type="entry name" value="DNA_mismatch_repair_MutS_C"/>
</dbReference>